<name>A0A327NS86_9BACT</name>
<evidence type="ECO:0000259" key="2">
    <source>
        <dbReference type="Pfam" id="PF18962"/>
    </source>
</evidence>
<evidence type="ECO:0000256" key="1">
    <source>
        <dbReference type="SAM" id="SignalP"/>
    </source>
</evidence>
<comment type="caution">
    <text evidence="3">The sequence shown here is derived from an EMBL/GenBank/DDBJ whole genome shotgun (WGS) entry which is preliminary data.</text>
</comment>
<keyword evidence="4" id="KW-1185">Reference proteome</keyword>
<organism evidence="3 4">
    <name type="scientific">Spirosoma telluris</name>
    <dbReference type="NCBI Taxonomy" id="2183553"/>
    <lineage>
        <taxon>Bacteria</taxon>
        <taxon>Pseudomonadati</taxon>
        <taxon>Bacteroidota</taxon>
        <taxon>Cytophagia</taxon>
        <taxon>Cytophagales</taxon>
        <taxon>Cytophagaceae</taxon>
        <taxon>Spirosoma</taxon>
    </lineage>
</organism>
<protein>
    <submittedName>
        <fullName evidence="3">T9SS C-terminal target domain-containing protein</fullName>
    </submittedName>
</protein>
<dbReference type="EMBL" id="QLII01000001">
    <property type="protein sequence ID" value="RAI76806.1"/>
    <property type="molecule type" value="Genomic_DNA"/>
</dbReference>
<feature type="domain" description="Secretion system C-terminal sorting" evidence="2">
    <location>
        <begin position="48"/>
        <end position="106"/>
    </location>
</feature>
<evidence type="ECO:0000313" key="3">
    <source>
        <dbReference type="EMBL" id="RAI76806.1"/>
    </source>
</evidence>
<feature type="chain" id="PRO_5016360581" evidence="1">
    <location>
        <begin position="20"/>
        <end position="119"/>
    </location>
</feature>
<sequence>MKNVLILMLGLVASTASFAHSVTTQPTAAQTRLVMTTEHKIKLYVQPLQTKARLAIQDTNGRSVYTSTVALQKGLSQQFDVSGLGAGTYHLTIATGTETLTKTFVVQANPNESFVVQES</sequence>
<keyword evidence="1" id="KW-0732">Signal</keyword>
<reference evidence="3 4" key="1">
    <citation type="submission" date="2018-06" db="EMBL/GenBank/DDBJ databases">
        <title>Spirosoma sp. HMF3257 Genome sequencing and assembly.</title>
        <authorList>
            <person name="Kang H."/>
            <person name="Cha I."/>
            <person name="Kim H."/>
            <person name="Kang J."/>
            <person name="Joh K."/>
        </authorList>
    </citation>
    <scope>NUCLEOTIDE SEQUENCE [LARGE SCALE GENOMIC DNA]</scope>
    <source>
        <strain evidence="3 4">HMF3257</strain>
    </source>
</reference>
<accession>A0A327NS86</accession>
<gene>
    <name evidence="3" type="ORF">HMF3257_26300</name>
</gene>
<dbReference type="OrthoDB" id="961976at2"/>
<dbReference type="NCBIfam" id="TIGR04183">
    <property type="entry name" value="Por_Secre_tail"/>
    <property type="match status" value="1"/>
</dbReference>
<feature type="signal peptide" evidence="1">
    <location>
        <begin position="1"/>
        <end position="19"/>
    </location>
</feature>
<dbReference type="RefSeq" id="WP_111346814.1">
    <property type="nucleotide sequence ID" value="NZ_QLII01000001.1"/>
</dbReference>
<dbReference type="Proteomes" id="UP000249016">
    <property type="component" value="Unassembled WGS sequence"/>
</dbReference>
<dbReference type="AlphaFoldDB" id="A0A327NS86"/>
<evidence type="ECO:0000313" key="4">
    <source>
        <dbReference type="Proteomes" id="UP000249016"/>
    </source>
</evidence>
<dbReference type="Pfam" id="PF18962">
    <property type="entry name" value="Por_Secre_tail"/>
    <property type="match status" value="1"/>
</dbReference>
<proteinExistence type="predicted"/>
<dbReference type="InterPro" id="IPR026444">
    <property type="entry name" value="Secre_tail"/>
</dbReference>